<dbReference type="PANTHER" id="PTHR13778:SF47">
    <property type="entry name" value="LIPOPOLYSACCHARIDE 1,3-GALACTOSYLTRANSFERASE"/>
    <property type="match status" value="1"/>
</dbReference>
<dbReference type="Gene3D" id="3.90.550.10">
    <property type="entry name" value="Spore Coat Polysaccharide Biosynthesis Protein SpsA, Chain A"/>
    <property type="match status" value="1"/>
</dbReference>
<keyword evidence="3" id="KW-0479">Metal-binding</keyword>
<dbReference type="RefSeq" id="WP_117748097.1">
    <property type="nucleotide sequence ID" value="NZ_JBGKGL010000001.1"/>
</dbReference>
<dbReference type="Proteomes" id="UP000260780">
    <property type="component" value="Unassembled WGS sequence"/>
</dbReference>
<dbReference type="AlphaFoldDB" id="A0A3E4W8I4"/>
<keyword evidence="2 4" id="KW-0808">Transferase</keyword>
<accession>A0A3E4W8I4</accession>
<proteinExistence type="predicted"/>
<evidence type="ECO:0000313" key="4">
    <source>
        <dbReference type="EMBL" id="RGM38503.1"/>
    </source>
</evidence>
<dbReference type="GO" id="GO:0046872">
    <property type="term" value="F:metal ion binding"/>
    <property type="evidence" value="ECO:0007669"/>
    <property type="project" value="UniProtKB-KW"/>
</dbReference>
<sequence length="309" mass="37177">MKTEQKSIVFVADNNYILQFLVTLQSLLDNNNENFTIFLITCELSEENKQHLTKWENNNFTKINILQIDSSELDWLKCMERTWSRFMFLKLYIPYLVPKDIKKIIYLDVDMLIVDNITNLFNININNYALAAVEDTPDCIKHKKRCNIPENSPYINSGVMILNLEMWRQAAENDLFWSFIKENSKKFAINDQDVINYVFQNKIKTIPLRFNVTNHCFGFKPNVLPYHKKQLKEVYQHPAIIHFTNWNKPWIKGNYHLYKKKWQETEKKICNIYSISPIQRHTTLKHRLVNVSKYILWKIFIIIKYRIWI</sequence>
<name>A0A3E4W8I4_9BACT</name>
<gene>
    <name evidence="4" type="ORF">DXC17_10725</name>
</gene>
<dbReference type="EMBL" id="QSTF01000028">
    <property type="protein sequence ID" value="RGM38503.1"/>
    <property type="molecule type" value="Genomic_DNA"/>
</dbReference>
<dbReference type="PANTHER" id="PTHR13778">
    <property type="entry name" value="GLYCOSYLTRANSFERASE 8 DOMAIN-CONTAINING PROTEIN"/>
    <property type="match status" value="1"/>
</dbReference>
<dbReference type="InterPro" id="IPR050748">
    <property type="entry name" value="Glycosyltrans_8_dom-fam"/>
</dbReference>
<keyword evidence="1" id="KW-0328">Glycosyltransferase</keyword>
<dbReference type="SUPFAM" id="SSF53448">
    <property type="entry name" value="Nucleotide-diphospho-sugar transferases"/>
    <property type="match status" value="1"/>
</dbReference>
<evidence type="ECO:0000256" key="2">
    <source>
        <dbReference type="ARBA" id="ARBA00022679"/>
    </source>
</evidence>
<dbReference type="InterPro" id="IPR029044">
    <property type="entry name" value="Nucleotide-diphossugar_trans"/>
</dbReference>
<evidence type="ECO:0000256" key="1">
    <source>
        <dbReference type="ARBA" id="ARBA00022676"/>
    </source>
</evidence>
<evidence type="ECO:0000313" key="5">
    <source>
        <dbReference type="Proteomes" id="UP000260780"/>
    </source>
</evidence>
<dbReference type="Pfam" id="PF01501">
    <property type="entry name" value="Glyco_transf_8"/>
    <property type="match status" value="1"/>
</dbReference>
<comment type="caution">
    <text evidence="4">The sequence shown here is derived from an EMBL/GenBank/DDBJ whole genome shotgun (WGS) entry which is preliminary data.</text>
</comment>
<protein>
    <submittedName>
        <fullName evidence="4">Glycosyltransferase family 8 protein</fullName>
    </submittedName>
</protein>
<dbReference type="GO" id="GO:0016757">
    <property type="term" value="F:glycosyltransferase activity"/>
    <property type="evidence" value="ECO:0007669"/>
    <property type="project" value="UniProtKB-KW"/>
</dbReference>
<organism evidence="4 5">
    <name type="scientific">Phocaeicola plebeius</name>
    <dbReference type="NCBI Taxonomy" id="310297"/>
    <lineage>
        <taxon>Bacteria</taxon>
        <taxon>Pseudomonadati</taxon>
        <taxon>Bacteroidota</taxon>
        <taxon>Bacteroidia</taxon>
        <taxon>Bacteroidales</taxon>
        <taxon>Bacteroidaceae</taxon>
        <taxon>Phocaeicola</taxon>
    </lineage>
</organism>
<dbReference type="CDD" id="cd04194">
    <property type="entry name" value="GT8_A4GalT_like"/>
    <property type="match status" value="1"/>
</dbReference>
<evidence type="ECO:0000256" key="3">
    <source>
        <dbReference type="ARBA" id="ARBA00022723"/>
    </source>
</evidence>
<dbReference type="InterPro" id="IPR002495">
    <property type="entry name" value="Glyco_trans_8"/>
</dbReference>
<reference evidence="4 5" key="1">
    <citation type="submission" date="2018-08" db="EMBL/GenBank/DDBJ databases">
        <title>A genome reference for cultivated species of the human gut microbiota.</title>
        <authorList>
            <person name="Zou Y."/>
            <person name="Xue W."/>
            <person name="Luo G."/>
        </authorList>
    </citation>
    <scope>NUCLEOTIDE SEQUENCE [LARGE SCALE GENOMIC DNA]</scope>
    <source>
        <strain evidence="4 5">OM08-14</strain>
    </source>
</reference>